<comment type="similarity">
    <text evidence="2">Belongs to the MGR2 family.</text>
</comment>
<dbReference type="InterPro" id="IPR018450">
    <property type="entry name" value="Romo1/Mgr2"/>
</dbReference>
<evidence type="ECO:0000256" key="4">
    <source>
        <dbReference type="ARBA" id="ARBA00022989"/>
    </source>
</evidence>
<gene>
    <name evidence="7" type="ORF">EYC80_006287</name>
</gene>
<sequence>MPSPPMIDLIEHFDGKFNLKLKALRFDLVNPTSSRYQTIHILIISKGIYSSMPPVPQSQGHPGGQTVWNKLQMGAMMGGTVGAILGFMYGTLTIIKFGPGPNGVWRTLRTYMLTSGSTFGFFMAIGSTIRSDSIASPETLAAFGRASQRSLIMNRPYRPSRSS</sequence>
<evidence type="ECO:0000256" key="2">
    <source>
        <dbReference type="ARBA" id="ARBA00007839"/>
    </source>
</evidence>
<dbReference type="PANTHER" id="PTHR28525">
    <property type="entry name" value="REACTIVE OXYGEN SPECIES MODULATOR 1"/>
    <property type="match status" value="1"/>
</dbReference>
<feature type="transmembrane region" description="Helical" evidence="6">
    <location>
        <begin position="110"/>
        <end position="129"/>
    </location>
</feature>
<organism evidence="7 8">
    <name type="scientific">Monilinia laxa</name>
    <name type="common">Brown rot fungus</name>
    <name type="synonym">Sclerotinia laxa</name>
    <dbReference type="NCBI Taxonomy" id="61186"/>
    <lineage>
        <taxon>Eukaryota</taxon>
        <taxon>Fungi</taxon>
        <taxon>Dikarya</taxon>
        <taxon>Ascomycota</taxon>
        <taxon>Pezizomycotina</taxon>
        <taxon>Leotiomycetes</taxon>
        <taxon>Helotiales</taxon>
        <taxon>Sclerotiniaceae</taxon>
        <taxon>Monilinia</taxon>
    </lineage>
</organism>
<evidence type="ECO:0000256" key="5">
    <source>
        <dbReference type="ARBA" id="ARBA00023136"/>
    </source>
</evidence>
<dbReference type="SMART" id="SM01378">
    <property type="entry name" value="Romo1"/>
    <property type="match status" value="1"/>
</dbReference>
<dbReference type="AlphaFoldDB" id="A0A5N6KH04"/>
<dbReference type="GO" id="GO:0045039">
    <property type="term" value="P:protein insertion into mitochondrial inner membrane"/>
    <property type="evidence" value="ECO:0007669"/>
    <property type="project" value="TreeGrafter"/>
</dbReference>
<dbReference type="OrthoDB" id="5409308at2759"/>
<dbReference type="GO" id="GO:0005744">
    <property type="term" value="C:TIM23 mitochondrial import inner membrane translocase complex"/>
    <property type="evidence" value="ECO:0007669"/>
    <property type="project" value="TreeGrafter"/>
</dbReference>
<name>A0A5N6KH04_MONLA</name>
<dbReference type="PANTHER" id="PTHR28525:SF1">
    <property type="entry name" value="REACTIVE OXYGEN SPECIES MODULATOR 1"/>
    <property type="match status" value="1"/>
</dbReference>
<evidence type="ECO:0000256" key="6">
    <source>
        <dbReference type="SAM" id="Phobius"/>
    </source>
</evidence>
<proteinExistence type="inferred from homology"/>
<dbReference type="GO" id="GO:0030150">
    <property type="term" value="P:protein import into mitochondrial matrix"/>
    <property type="evidence" value="ECO:0007669"/>
    <property type="project" value="TreeGrafter"/>
</dbReference>
<dbReference type="EMBL" id="VIGI01000003">
    <property type="protein sequence ID" value="KAB8302977.1"/>
    <property type="molecule type" value="Genomic_DNA"/>
</dbReference>
<evidence type="ECO:0000256" key="1">
    <source>
        <dbReference type="ARBA" id="ARBA00004370"/>
    </source>
</evidence>
<evidence type="ECO:0000313" key="7">
    <source>
        <dbReference type="EMBL" id="KAB8302977.1"/>
    </source>
</evidence>
<keyword evidence="8" id="KW-1185">Reference proteome</keyword>
<comment type="caution">
    <text evidence="7">The sequence shown here is derived from an EMBL/GenBank/DDBJ whole genome shotgun (WGS) entry which is preliminary data.</text>
</comment>
<dbReference type="Pfam" id="PF10247">
    <property type="entry name" value="Romo1"/>
    <property type="match status" value="1"/>
</dbReference>
<feature type="transmembrane region" description="Helical" evidence="6">
    <location>
        <begin position="75"/>
        <end position="98"/>
    </location>
</feature>
<keyword evidence="5 6" id="KW-0472">Membrane</keyword>
<comment type="subcellular location">
    <subcellularLocation>
        <location evidence="1">Membrane</location>
    </subcellularLocation>
</comment>
<reference evidence="7 8" key="1">
    <citation type="submission" date="2019-06" db="EMBL/GenBank/DDBJ databases">
        <title>Genome Sequence of the Brown Rot Fungal Pathogen Monilinia laxa.</title>
        <authorList>
            <person name="De Miccolis Angelini R.M."/>
            <person name="Landi L."/>
            <person name="Abate D."/>
            <person name="Pollastro S."/>
            <person name="Romanazzi G."/>
            <person name="Faretra F."/>
        </authorList>
    </citation>
    <scope>NUCLEOTIDE SEQUENCE [LARGE SCALE GENOMIC DNA]</scope>
    <source>
        <strain evidence="7 8">Mlax316</strain>
    </source>
</reference>
<evidence type="ECO:0000313" key="8">
    <source>
        <dbReference type="Proteomes" id="UP000326757"/>
    </source>
</evidence>
<protein>
    <submittedName>
        <fullName evidence="7">Uncharacterized protein</fullName>
    </submittedName>
</protein>
<accession>A0A5N6KH04</accession>
<evidence type="ECO:0000256" key="3">
    <source>
        <dbReference type="ARBA" id="ARBA00022692"/>
    </source>
</evidence>
<keyword evidence="3 6" id="KW-0812">Transmembrane</keyword>
<dbReference type="Proteomes" id="UP000326757">
    <property type="component" value="Unassembled WGS sequence"/>
</dbReference>
<keyword evidence="4 6" id="KW-1133">Transmembrane helix</keyword>